<name>A0A849KNC1_9BURK</name>
<feature type="domain" description="Peptidase M10 serralysin C-terminal" evidence="10">
    <location>
        <begin position="317"/>
        <end position="394"/>
    </location>
</feature>
<dbReference type="InterPro" id="IPR050557">
    <property type="entry name" value="RTX_toxin/Mannuronan_C5-epim"/>
</dbReference>
<dbReference type="InterPro" id="IPR013858">
    <property type="entry name" value="Peptidase_M10B_C"/>
</dbReference>
<evidence type="ECO:0000256" key="6">
    <source>
        <dbReference type="ARBA" id="ARBA00022737"/>
    </source>
</evidence>
<feature type="compositionally biased region" description="Polar residues" evidence="9">
    <location>
        <begin position="1"/>
        <end position="11"/>
    </location>
</feature>
<comment type="caution">
    <text evidence="11">The sequence shown here is derived from an EMBL/GenBank/DDBJ whole genome shotgun (WGS) entry which is preliminary data.</text>
</comment>
<gene>
    <name evidence="11" type="ORF">HK415_09015</name>
</gene>
<dbReference type="PRINTS" id="PR00313">
    <property type="entry name" value="CABNDNGRPT"/>
</dbReference>
<dbReference type="InterPro" id="IPR001343">
    <property type="entry name" value="Hemolysn_Ca-bd"/>
</dbReference>
<dbReference type="GO" id="GO:0016020">
    <property type="term" value="C:membrane"/>
    <property type="evidence" value="ECO:0007669"/>
    <property type="project" value="UniProtKB-SubCell"/>
</dbReference>
<dbReference type="GO" id="GO:0090729">
    <property type="term" value="F:toxin activity"/>
    <property type="evidence" value="ECO:0007669"/>
    <property type="project" value="UniProtKB-KW"/>
</dbReference>
<dbReference type="Gene3D" id="2.150.10.10">
    <property type="entry name" value="Serralysin-like metalloprotease, C-terminal"/>
    <property type="match status" value="4"/>
</dbReference>
<dbReference type="Proteomes" id="UP000552954">
    <property type="component" value="Unassembled WGS sequence"/>
</dbReference>
<dbReference type="Pfam" id="PF00353">
    <property type="entry name" value="HemolysinCabind"/>
    <property type="match status" value="6"/>
</dbReference>
<dbReference type="SUPFAM" id="SSF51120">
    <property type="entry name" value="beta-Roll"/>
    <property type="match status" value="5"/>
</dbReference>
<evidence type="ECO:0000313" key="11">
    <source>
        <dbReference type="EMBL" id="NNU43269.1"/>
    </source>
</evidence>
<evidence type="ECO:0000313" key="12">
    <source>
        <dbReference type="Proteomes" id="UP000552954"/>
    </source>
</evidence>
<keyword evidence="4" id="KW-0964">Secreted</keyword>
<reference evidence="11 12" key="1">
    <citation type="submission" date="2020-05" db="EMBL/GenBank/DDBJ databases">
        <authorList>
            <person name="Khan S.A."/>
            <person name="Jeon C.O."/>
            <person name="Chun B.H."/>
        </authorList>
    </citation>
    <scope>NUCLEOTIDE SEQUENCE [LARGE SCALE GENOMIC DNA]</scope>
    <source>
        <strain evidence="11 12">B156</strain>
    </source>
</reference>
<protein>
    <recommendedName>
        <fullName evidence="10">Peptidase M10 serralysin C-terminal domain-containing protein</fullName>
    </recommendedName>
</protein>
<keyword evidence="5" id="KW-0800">Toxin</keyword>
<keyword evidence="12" id="KW-1185">Reference proteome</keyword>
<keyword evidence="8" id="KW-0472">Membrane</keyword>
<reference evidence="11 12" key="2">
    <citation type="submission" date="2020-06" db="EMBL/GenBank/DDBJ databases">
        <title>Ramlibacter rhizophilus sp. nov., isolated from rhizosphere soil of national flower Mugunghwa from South Korea.</title>
        <authorList>
            <person name="Zheng-Fei Y."/>
            <person name="Huan T."/>
        </authorList>
    </citation>
    <scope>NUCLEOTIDE SEQUENCE [LARGE SCALE GENOMIC DNA]</scope>
    <source>
        <strain evidence="11 12">B156</strain>
    </source>
</reference>
<feature type="compositionally biased region" description="Low complexity" evidence="9">
    <location>
        <begin position="702"/>
        <end position="717"/>
    </location>
</feature>
<proteinExistence type="predicted"/>
<dbReference type="PROSITE" id="PS00330">
    <property type="entry name" value="HEMOLYSIN_CALCIUM"/>
    <property type="match status" value="4"/>
</dbReference>
<dbReference type="PANTHER" id="PTHR38340">
    <property type="entry name" value="S-LAYER PROTEIN"/>
    <property type="match status" value="1"/>
</dbReference>
<feature type="region of interest" description="Disordered" evidence="9">
    <location>
        <begin position="690"/>
        <end position="729"/>
    </location>
</feature>
<dbReference type="InterPro" id="IPR018511">
    <property type="entry name" value="Hemolysin-typ_Ca-bd_CS"/>
</dbReference>
<feature type="region of interest" description="Disordered" evidence="9">
    <location>
        <begin position="1"/>
        <end position="24"/>
    </location>
</feature>
<evidence type="ECO:0000256" key="5">
    <source>
        <dbReference type="ARBA" id="ARBA00022656"/>
    </source>
</evidence>
<organism evidence="11 12">
    <name type="scientific">Ramlibacter montanisoli</name>
    <dbReference type="NCBI Taxonomy" id="2732512"/>
    <lineage>
        <taxon>Bacteria</taxon>
        <taxon>Pseudomonadati</taxon>
        <taxon>Pseudomonadota</taxon>
        <taxon>Betaproteobacteria</taxon>
        <taxon>Burkholderiales</taxon>
        <taxon>Comamonadaceae</taxon>
        <taxon>Ramlibacter</taxon>
    </lineage>
</organism>
<dbReference type="GO" id="GO:0005509">
    <property type="term" value="F:calcium ion binding"/>
    <property type="evidence" value="ECO:0007669"/>
    <property type="project" value="InterPro"/>
</dbReference>
<sequence length="855" mass="83167">MGQALTVSTAGVTDDDNISPTNPTGTITGPVSYFWQVELVPASGIFSDIIIPTGLGDQFAIGSSYTPRTDEGGLALRVRAVYQDALGVLETVFSAPTAAVVDGTPGGTLTISDSTPTEGQPLTVDNQITDANGLDAVVFNYQWQQSQLGGGGAFSNIAGATDASFTPEQAQVNRQLRVVVNYIDNAGNLNSFTSPATIVTGDLIAPNGAPDTLNGTAGQDNISGGGGADILNGLDGADLLSGGTGNDVVNGGADNDLIHYAIGDGIDAVDGGLGLDVLNITDGNTASSLNVVYVAGALTLVAGGTVVNVESVAANLQGGTDTLSYAGTTEAVTVNLGAGTASGFASIAGIENAMGGSGNDTIMGSAGVTNSLNGGAGNDVFVVDDTADVVTEAAGGGTDEVRSLAASYTIANPNVENLTYIGTGNFTGTGNTAANVVTGGNGADVLSGAAGNDTVNGGIGADTLSGGTGNDTVSGGDGNDTINYALGDGVDTWDGGSGLDRVNVTGTAANNTLNVTYNGSVLTTVAGNTMVGVEQVVADLLGGSDTLIYTTTAAVTVNLGLGTASGFTRLVGIENVLGGSGNDTLVSAAGVVNSLNGAGGNDVYVVHEATDIVTEAAGGGTDEVRSVGASYTLLNANVENLTFIGAGSFTGTGNAGANVVTGGSGSDTLNGGLGNDTLFGNASNDTLNGDAGNDSLNGGTGADALNGGDGNDLLDGGSESDTLSGGAGNDTLLGGAGNDALNGGDGVDVINGGSNNDMLTGGLANDTFVFQAGFGIDRIIDFDANVAAGGQDLMDISALGITAANFAASVAIAVVNIDGVGPLDTLVTIGTNSIGVLGVNGAGANAIGQSDFILS</sequence>
<evidence type="ECO:0000256" key="2">
    <source>
        <dbReference type="ARBA" id="ARBA00004370"/>
    </source>
</evidence>
<dbReference type="InterPro" id="IPR003995">
    <property type="entry name" value="RTX_toxin_determinant-A"/>
</dbReference>
<evidence type="ECO:0000256" key="3">
    <source>
        <dbReference type="ARBA" id="ARBA00004613"/>
    </source>
</evidence>
<evidence type="ECO:0000256" key="7">
    <source>
        <dbReference type="ARBA" id="ARBA00023026"/>
    </source>
</evidence>
<dbReference type="PANTHER" id="PTHR38340:SF1">
    <property type="entry name" value="S-LAYER PROTEIN"/>
    <property type="match status" value="1"/>
</dbReference>
<dbReference type="AlphaFoldDB" id="A0A849KNC1"/>
<dbReference type="InterPro" id="IPR011049">
    <property type="entry name" value="Serralysin-like_metalloprot_C"/>
</dbReference>
<evidence type="ECO:0000256" key="1">
    <source>
        <dbReference type="ARBA" id="ARBA00001913"/>
    </source>
</evidence>
<comment type="cofactor">
    <cofactor evidence="1">
        <name>Ca(2+)</name>
        <dbReference type="ChEBI" id="CHEBI:29108"/>
    </cofactor>
</comment>
<evidence type="ECO:0000256" key="4">
    <source>
        <dbReference type="ARBA" id="ARBA00022525"/>
    </source>
</evidence>
<dbReference type="PRINTS" id="PR01488">
    <property type="entry name" value="RTXTOXINA"/>
</dbReference>
<keyword evidence="7" id="KW-0843">Virulence</keyword>
<keyword evidence="6" id="KW-0677">Repeat</keyword>
<dbReference type="Gene3D" id="2.60.40.2700">
    <property type="match status" value="1"/>
</dbReference>
<comment type="subcellular location">
    <subcellularLocation>
        <location evidence="2">Membrane</location>
    </subcellularLocation>
    <subcellularLocation>
        <location evidence="3">Secreted</location>
    </subcellularLocation>
</comment>
<evidence type="ECO:0000256" key="9">
    <source>
        <dbReference type="SAM" id="MobiDB-lite"/>
    </source>
</evidence>
<evidence type="ECO:0000256" key="8">
    <source>
        <dbReference type="ARBA" id="ARBA00023136"/>
    </source>
</evidence>
<accession>A0A849KNC1</accession>
<evidence type="ECO:0000259" key="10">
    <source>
        <dbReference type="Pfam" id="PF08548"/>
    </source>
</evidence>
<dbReference type="EMBL" id="JABFCS010000001">
    <property type="protein sequence ID" value="NNU43269.1"/>
    <property type="molecule type" value="Genomic_DNA"/>
</dbReference>
<dbReference type="RefSeq" id="WP_171556296.1">
    <property type="nucleotide sequence ID" value="NZ_JABFCS010000001.1"/>
</dbReference>
<dbReference type="GO" id="GO:0005615">
    <property type="term" value="C:extracellular space"/>
    <property type="evidence" value="ECO:0007669"/>
    <property type="project" value="InterPro"/>
</dbReference>
<dbReference type="Pfam" id="PF08548">
    <property type="entry name" value="Peptidase_M10_C"/>
    <property type="match status" value="1"/>
</dbReference>